<dbReference type="InterPro" id="IPR011060">
    <property type="entry name" value="RibuloseP-bd_barrel"/>
</dbReference>
<dbReference type="Gene3D" id="3.20.20.70">
    <property type="entry name" value="Aldolase class I"/>
    <property type="match status" value="1"/>
</dbReference>
<organism evidence="14 15">
    <name type="scientific">Salmonella schwarzengrund (strain CVM19633)</name>
    <dbReference type="NCBI Taxonomy" id="439843"/>
    <lineage>
        <taxon>Bacteria</taxon>
        <taxon>Pseudomonadati</taxon>
        <taxon>Pseudomonadota</taxon>
        <taxon>Gammaproteobacteria</taxon>
        <taxon>Enterobacterales</taxon>
        <taxon>Enterobacteriaceae</taxon>
        <taxon>Salmonella</taxon>
    </lineage>
</organism>
<protein>
    <recommendedName>
        <fullName evidence="9">Orotidine 5'-phosphate decarboxylase</fullName>
        <ecNumber evidence="9">4.1.1.23</ecNumber>
    </recommendedName>
    <alternativeName>
        <fullName evidence="9">OMP decarboxylase</fullName>
        <shortName evidence="9">OMPDCase</shortName>
        <shortName evidence="9">OMPdecase</shortName>
    </alternativeName>
</protein>
<dbReference type="InterPro" id="IPR013785">
    <property type="entry name" value="Aldolase_TIM"/>
</dbReference>
<dbReference type="GO" id="GO:0005829">
    <property type="term" value="C:cytosol"/>
    <property type="evidence" value="ECO:0007669"/>
    <property type="project" value="TreeGrafter"/>
</dbReference>
<dbReference type="FunFam" id="3.20.20.70:FF:000015">
    <property type="entry name" value="Orotidine 5'-phosphate decarboxylase"/>
    <property type="match status" value="1"/>
</dbReference>
<dbReference type="HAMAP" id="MF_01200_B">
    <property type="entry name" value="OMPdecase_type1_B"/>
    <property type="match status" value="1"/>
</dbReference>
<dbReference type="UniPathway" id="UPA00070">
    <property type="reaction ID" value="UER00120"/>
</dbReference>
<feature type="binding site" evidence="9 11">
    <location>
        <position position="151"/>
    </location>
    <ligand>
        <name>substrate</name>
    </ligand>
</feature>
<evidence type="ECO:0000256" key="4">
    <source>
        <dbReference type="ARBA" id="ARBA00022793"/>
    </source>
</evidence>
<feature type="active site" description="Proton donor" evidence="9">
    <location>
        <position position="93"/>
    </location>
</feature>
<evidence type="ECO:0000256" key="8">
    <source>
        <dbReference type="ARBA" id="ARBA00061012"/>
    </source>
</evidence>
<keyword evidence="5 9" id="KW-0665">Pyrimidine biosynthesis</keyword>
<sequence>MHAVYPICATSGAHHQEGLVMTFTASSSSCAITESPVVVALDYHERDKALAFVDKIDPRDCRLKVGKEMFTLFGPQLVRDLQQRGFDVFLDLKFHDIPNTTARAVAAAADLGVWMVNVHASGGARMMAAARDALAPFGKDAPLLIAVTVLTSMETSDLRDLGVMLSPAEHAERLARLTQQCGLDGVVCSAQEAVRFKQVFGAAFKLVTPGIRPAGSEAGDQRRIMTPEQALSAGVDYMVIGRPVTQSVDPAQTLKDINASLKREA</sequence>
<dbReference type="InterPro" id="IPR001754">
    <property type="entry name" value="OMPdeCOase_dom"/>
</dbReference>
<dbReference type="HOGENOM" id="CLU_067069_0_0_6"/>
<keyword evidence="4 9" id="KW-0210">Decarboxylase</keyword>
<feature type="binding site" evidence="9 11">
    <location>
        <position position="241"/>
    </location>
    <ligand>
        <name>substrate</name>
    </ligand>
</feature>
<evidence type="ECO:0000256" key="12">
    <source>
        <dbReference type="RuleBase" id="RU000512"/>
    </source>
</evidence>
<feature type="binding site" evidence="9 11">
    <location>
        <position position="212"/>
    </location>
    <ligand>
        <name>substrate</name>
    </ligand>
</feature>
<evidence type="ECO:0000313" key="15">
    <source>
        <dbReference type="Proteomes" id="UP000001865"/>
    </source>
</evidence>
<dbReference type="Proteomes" id="UP000001865">
    <property type="component" value="Chromosome"/>
</dbReference>
<evidence type="ECO:0000256" key="11">
    <source>
        <dbReference type="PIRSR" id="PIRSR614732-2"/>
    </source>
</evidence>
<evidence type="ECO:0000313" key="14">
    <source>
        <dbReference type="EMBL" id="ACF90695.1"/>
    </source>
</evidence>
<dbReference type="GO" id="GO:0044205">
    <property type="term" value="P:'de novo' UMP biosynthetic process"/>
    <property type="evidence" value="ECO:0007669"/>
    <property type="project" value="UniProtKB-UniRule"/>
</dbReference>
<dbReference type="EMBL" id="CP001127">
    <property type="protein sequence ID" value="ACF90695.1"/>
    <property type="molecule type" value="Genomic_DNA"/>
</dbReference>
<feature type="active site" description="For OMPdecase activity" evidence="10">
    <location>
        <position position="93"/>
    </location>
</feature>
<dbReference type="EC" id="4.1.1.23" evidence="9"/>
<dbReference type="PANTHER" id="PTHR32119:SF2">
    <property type="entry name" value="OROTIDINE 5'-PHOSPHATE DECARBOXYLASE"/>
    <property type="match status" value="1"/>
</dbReference>
<feature type="binding site" evidence="9">
    <location>
        <begin position="91"/>
        <end position="100"/>
    </location>
    <ligand>
        <name>substrate</name>
    </ligand>
</feature>
<dbReference type="Pfam" id="PF00215">
    <property type="entry name" value="OMPdecase"/>
    <property type="match status" value="1"/>
</dbReference>
<feature type="binding site" evidence="9 11">
    <location>
        <position position="221"/>
    </location>
    <ligand>
        <name>substrate</name>
    </ligand>
</feature>
<dbReference type="GO" id="GO:0004590">
    <property type="term" value="F:orotidine-5'-phosphate decarboxylase activity"/>
    <property type="evidence" value="ECO:0007669"/>
    <property type="project" value="UniProtKB-UniRule"/>
</dbReference>
<feature type="domain" description="Orotidine 5'-phosphate decarboxylase" evidence="13">
    <location>
        <begin position="36"/>
        <end position="257"/>
    </location>
</feature>
<evidence type="ECO:0000256" key="7">
    <source>
        <dbReference type="ARBA" id="ARBA00049157"/>
    </source>
</evidence>
<evidence type="ECO:0000259" key="13">
    <source>
        <dbReference type="SMART" id="SM00934"/>
    </source>
</evidence>
<feature type="binding site" evidence="9 11">
    <location>
        <position position="242"/>
    </location>
    <ligand>
        <name>substrate</name>
    </ligand>
</feature>
<keyword evidence="6 9" id="KW-0456">Lyase</keyword>
<dbReference type="SMART" id="SM00934">
    <property type="entry name" value="OMPdecase"/>
    <property type="match status" value="1"/>
</dbReference>
<feature type="active site" description="For OMPdecase activity" evidence="10">
    <location>
        <position position="91"/>
    </location>
</feature>
<dbReference type="GO" id="GO:0006207">
    <property type="term" value="P:'de novo' pyrimidine nucleobase biosynthetic process"/>
    <property type="evidence" value="ECO:0007669"/>
    <property type="project" value="InterPro"/>
</dbReference>
<name>A0A0N1QWG3_SALSV</name>
<reference evidence="14 15" key="1">
    <citation type="journal article" date="2011" name="J. Bacteriol.">
        <title>Comparative genomics of 28 Salmonella enterica isolates: evidence for CRISPR-mediated adaptive sublineage evolution.</title>
        <authorList>
            <person name="Fricke W.F."/>
            <person name="Mammel M.K."/>
            <person name="McDermott P.F."/>
            <person name="Tartera C."/>
            <person name="White D.G."/>
            <person name="Leclerc J.E."/>
            <person name="Ravel J."/>
            <person name="Cebula T.A."/>
        </authorList>
    </citation>
    <scope>NUCLEOTIDE SEQUENCE [LARGE SCALE GENOMIC DNA]</scope>
    <source>
        <strain evidence="14 15">CVM19633</strain>
    </source>
</reference>
<feature type="active site" description="For OMPdecase activity" evidence="10">
    <location>
        <position position="96"/>
    </location>
</feature>
<accession>A0A0N1QWG3</accession>
<comment type="function">
    <text evidence="1 9">Catalyzes the decarboxylation of orotidine 5'-monophosphate (OMP) to uridine 5'-monophosphate (UMP).</text>
</comment>
<evidence type="ECO:0000256" key="9">
    <source>
        <dbReference type="HAMAP-Rule" id="MF_01200"/>
    </source>
</evidence>
<evidence type="ECO:0000256" key="6">
    <source>
        <dbReference type="ARBA" id="ARBA00023239"/>
    </source>
</evidence>
<evidence type="ECO:0000256" key="2">
    <source>
        <dbReference type="ARBA" id="ARBA00004861"/>
    </source>
</evidence>
<evidence type="ECO:0000256" key="1">
    <source>
        <dbReference type="ARBA" id="ARBA00002356"/>
    </source>
</evidence>
<dbReference type="InterPro" id="IPR018089">
    <property type="entry name" value="OMPdecase_AS"/>
</dbReference>
<evidence type="ECO:0000256" key="5">
    <source>
        <dbReference type="ARBA" id="ARBA00022975"/>
    </source>
</evidence>
<dbReference type="NCBIfam" id="NF001273">
    <property type="entry name" value="PRK00230.1"/>
    <property type="match status" value="1"/>
</dbReference>
<dbReference type="SUPFAM" id="SSF51366">
    <property type="entry name" value="Ribulose-phoshate binding barrel"/>
    <property type="match status" value="1"/>
</dbReference>
<dbReference type="PROSITE" id="PS00156">
    <property type="entry name" value="OMPDECASE"/>
    <property type="match status" value="1"/>
</dbReference>
<proteinExistence type="inferred from homology"/>
<dbReference type="InterPro" id="IPR014732">
    <property type="entry name" value="OMPdecase"/>
</dbReference>
<evidence type="ECO:0000256" key="3">
    <source>
        <dbReference type="ARBA" id="ARBA00011738"/>
    </source>
</evidence>
<feature type="binding site" evidence="9 11">
    <location>
        <position position="42"/>
    </location>
    <ligand>
        <name>substrate</name>
    </ligand>
</feature>
<feature type="binding site" evidence="9 11">
    <location>
        <position position="64"/>
    </location>
    <ligand>
        <name>substrate</name>
    </ligand>
</feature>
<dbReference type="NCBIfam" id="TIGR01740">
    <property type="entry name" value="pyrF"/>
    <property type="match status" value="1"/>
</dbReference>
<comment type="pathway">
    <text evidence="2 9 12">Pyrimidine metabolism; UMP biosynthesis via de novo pathway; UMP from orotate: step 2/2.</text>
</comment>
<comment type="subunit">
    <text evidence="3 9">Homodimer.</text>
</comment>
<dbReference type="CDD" id="cd04725">
    <property type="entry name" value="OMP_decarboxylase_like"/>
    <property type="match status" value="1"/>
</dbReference>
<evidence type="ECO:0000256" key="10">
    <source>
        <dbReference type="PIRSR" id="PIRSR614732-1"/>
    </source>
</evidence>
<dbReference type="PANTHER" id="PTHR32119">
    <property type="entry name" value="OROTIDINE 5'-PHOSPHATE DECARBOXYLASE"/>
    <property type="match status" value="1"/>
</dbReference>
<gene>
    <name evidence="9 14" type="primary">pyrF</name>
    <name evidence="14" type="ordered locus">SeSA_A1836</name>
</gene>
<dbReference type="AlphaFoldDB" id="A0A0N1QWG3"/>
<comment type="similarity">
    <text evidence="8 9">Belongs to the OMP decarboxylase family. Type 1 subfamily.</text>
</comment>
<dbReference type="InterPro" id="IPR047596">
    <property type="entry name" value="OMPdecase_bac"/>
</dbReference>
<comment type="catalytic activity">
    <reaction evidence="7 9 12">
        <text>orotidine 5'-phosphate + H(+) = UMP + CO2</text>
        <dbReference type="Rhea" id="RHEA:11596"/>
        <dbReference type="ChEBI" id="CHEBI:15378"/>
        <dbReference type="ChEBI" id="CHEBI:16526"/>
        <dbReference type="ChEBI" id="CHEBI:57538"/>
        <dbReference type="ChEBI" id="CHEBI:57865"/>
        <dbReference type="EC" id="4.1.1.23"/>
    </reaction>
</comment>
<dbReference type="KEGG" id="sew:SeSA_A1836"/>